<evidence type="ECO:0000313" key="2">
    <source>
        <dbReference type="EMBL" id="MBB6038232.1"/>
    </source>
</evidence>
<keyword evidence="1" id="KW-0472">Membrane</keyword>
<feature type="transmembrane region" description="Helical" evidence="1">
    <location>
        <begin position="32"/>
        <end position="52"/>
    </location>
</feature>
<evidence type="ECO:0000256" key="1">
    <source>
        <dbReference type="SAM" id="Phobius"/>
    </source>
</evidence>
<dbReference type="Gene3D" id="3.40.50.300">
    <property type="entry name" value="P-loop containing nucleotide triphosphate hydrolases"/>
    <property type="match status" value="1"/>
</dbReference>
<reference evidence="2 3" key="1">
    <citation type="submission" date="2020-08" db="EMBL/GenBank/DDBJ databases">
        <title>Genomic Encyclopedia of Type Strains, Phase IV (KMG-IV): sequencing the most valuable type-strain genomes for metagenomic binning, comparative biology and taxonomic classification.</title>
        <authorList>
            <person name="Goeker M."/>
        </authorList>
    </citation>
    <scope>NUCLEOTIDE SEQUENCE [LARGE SCALE GENOMIC DNA]</scope>
    <source>
        <strain evidence="2 3">YIM 65646</strain>
    </source>
</reference>
<feature type="transmembrane region" description="Helical" evidence="1">
    <location>
        <begin position="90"/>
        <end position="108"/>
    </location>
</feature>
<dbReference type="RefSeq" id="WP_184791019.1">
    <property type="nucleotide sequence ID" value="NZ_BONT01000047.1"/>
</dbReference>
<dbReference type="Proteomes" id="UP000548476">
    <property type="component" value="Unassembled WGS sequence"/>
</dbReference>
<dbReference type="AlphaFoldDB" id="A0A841FXH2"/>
<gene>
    <name evidence="2" type="ORF">HNR73_006112</name>
</gene>
<keyword evidence="1" id="KW-1133">Transmembrane helix</keyword>
<keyword evidence="1" id="KW-0812">Transmembrane</keyword>
<accession>A0A841FXH2</accession>
<dbReference type="InterPro" id="IPR027417">
    <property type="entry name" value="P-loop_NTPase"/>
</dbReference>
<dbReference type="SUPFAM" id="SSF52540">
    <property type="entry name" value="P-loop containing nucleoside triphosphate hydrolases"/>
    <property type="match status" value="1"/>
</dbReference>
<protein>
    <submittedName>
        <fullName evidence="2">Uncharacterized protein</fullName>
    </submittedName>
</protein>
<evidence type="ECO:0000313" key="3">
    <source>
        <dbReference type="Proteomes" id="UP000548476"/>
    </source>
</evidence>
<feature type="transmembrane region" description="Helical" evidence="1">
    <location>
        <begin position="58"/>
        <end position="78"/>
    </location>
</feature>
<proteinExistence type="predicted"/>
<keyword evidence="3" id="KW-1185">Reference proteome</keyword>
<name>A0A841FXH2_9ACTN</name>
<dbReference type="EMBL" id="JACHGT010000015">
    <property type="protein sequence ID" value="MBB6038232.1"/>
    <property type="molecule type" value="Genomic_DNA"/>
</dbReference>
<sequence>MRRNKTKAVEAEVIDESGKTVKYGIAHLLPYLPPWGLAVAVGIVGVIAHLLWGDSPVGMGAASAGITLAGVAVTAMAWRAGAARGAMTQIHATISIGLAVLWVLAALITGPGRPVADIWLIGASTVAVTWNIRKGLRGGGDGSGWAEFATSTKLAKARVQHPTINGAQVGADLALAPGQTIADVQGETGRIASALRVPANAVRVVADPDDASRGTMTVTTMDMLRQRVAWPGPSAVGGSIARPIPVGTREDGTLAQFWLPGDPKAGRNATLLLINGMAGSGKTKGTQIAVNEIASRHDAAVIACDPVKSDQSLLPVRGALAGAVTTMAGAKALITRIRDAARYRAGELGRRGYGEWVEGCGLPYLVFWLEEAAAYLPGSDRFAEVAREIRSTGLGLMVSLQRTTHRGMHTDARQQFGGGWCFGVDDLDDATYVLSDHTIDAGARPDVWGTRKPGCSYLEAPGIPEEYWAMPMRTFDAADDVLKRGAEMAVPTAVDAGTAKILGDVLDAPTTSTAVVAAPVTAVVPTVQIPRQRDSETASVDVPNPFTGSIDELASDIDGDDLDEHAMTMPSNPEPGFLDDVDTSAEIPADDEDLTLAASGVRSPALSPRDAEAALVKHLNELFDTGHPHVSPAKLAELRRGIGRSRTWFSRKLADFADAGALNPTGESGTYELVARITTT</sequence>
<comment type="caution">
    <text evidence="2">The sequence shown here is derived from an EMBL/GenBank/DDBJ whole genome shotgun (WGS) entry which is preliminary data.</text>
</comment>
<organism evidence="2 3">
    <name type="scientific">Phytomonospora endophytica</name>
    <dbReference type="NCBI Taxonomy" id="714109"/>
    <lineage>
        <taxon>Bacteria</taxon>
        <taxon>Bacillati</taxon>
        <taxon>Actinomycetota</taxon>
        <taxon>Actinomycetes</taxon>
        <taxon>Micromonosporales</taxon>
        <taxon>Micromonosporaceae</taxon>
        <taxon>Phytomonospora</taxon>
    </lineage>
</organism>